<comment type="caution">
    <text evidence="2">The sequence shown here is derived from an EMBL/GenBank/DDBJ whole genome shotgun (WGS) entry which is preliminary data.</text>
</comment>
<reference evidence="2 3" key="1">
    <citation type="journal article" date="2019" name="Int. J. Syst. Evol. Microbiol.">
        <title>The Global Catalogue of Microorganisms (GCM) 10K type strain sequencing project: providing services to taxonomists for standard genome sequencing and annotation.</title>
        <authorList>
            <consortium name="The Broad Institute Genomics Platform"/>
            <consortium name="The Broad Institute Genome Sequencing Center for Infectious Disease"/>
            <person name="Wu L."/>
            <person name="Ma J."/>
        </authorList>
    </citation>
    <scope>NUCLEOTIDE SEQUENCE [LARGE SCALE GENOMIC DNA]</scope>
    <source>
        <strain evidence="2 3">JCM 11448</strain>
    </source>
</reference>
<organism evidence="2 3">
    <name type="scientific">Streptomyces javensis</name>
    <dbReference type="NCBI Taxonomy" id="114698"/>
    <lineage>
        <taxon>Bacteria</taxon>
        <taxon>Bacillati</taxon>
        <taxon>Actinomycetota</taxon>
        <taxon>Actinomycetes</taxon>
        <taxon>Kitasatosporales</taxon>
        <taxon>Streptomycetaceae</taxon>
        <taxon>Streptomyces</taxon>
        <taxon>Streptomyces violaceusniger group</taxon>
    </lineage>
</organism>
<keyword evidence="3" id="KW-1185">Reference proteome</keyword>
<dbReference type="EMBL" id="BAAAIH010000196">
    <property type="protein sequence ID" value="GAA1070959.1"/>
    <property type="molecule type" value="Genomic_DNA"/>
</dbReference>
<proteinExistence type="predicted"/>
<accession>A0ABN1TA98</accession>
<gene>
    <name evidence="2" type="ORF">GCM10009579_90560</name>
</gene>
<feature type="region of interest" description="Disordered" evidence="1">
    <location>
        <begin position="82"/>
        <end position="109"/>
    </location>
</feature>
<sequence length="109" mass="10978">MGYVFSLVLSREITEDEMTTLKAGCGGAVDFGTDVLPTDAEVTVTRMDFDDAVSPTLADAIDAALAAVTEVSDLSVSELTVPAQPAGAEEGEAAAAEAKEPVAAGVGTD</sequence>
<protein>
    <submittedName>
        <fullName evidence="2">Uncharacterized protein</fullName>
    </submittedName>
</protein>
<evidence type="ECO:0000313" key="2">
    <source>
        <dbReference type="EMBL" id="GAA1070959.1"/>
    </source>
</evidence>
<name>A0ABN1TA98_9ACTN</name>
<evidence type="ECO:0000256" key="1">
    <source>
        <dbReference type="SAM" id="MobiDB-lite"/>
    </source>
</evidence>
<evidence type="ECO:0000313" key="3">
    <source>
        <dbReference type="Proteomes" id="UP001500282"/>
    </source>
</evidence>
<dbReference type="Proteomes" id="UP001500282">
    <property type="component" value="Unassembled WGS sequence"/>
</dbReference>